<keyword evidence="3" id="KW-1185">Reference proteome</keyword>
<dbReference type="STRING" id="554065.E1ZMX4"/>
<dbReference type="GO" id="GO:0046403">
    <property type="term" value="F:polynucleotide 3'-phosphatase activity"/>
    <property type="evidence" value="ECO:0007669"/>
    <property type="project" value="TreeGrafter"/>
</dbReference>
<dbReference type="InterPro" id="IPR013954">
    <property type="entry name" value="PNK3P"/>
</dbReference>
<dbReference type="PANTHER" id="PTHR12083">
    <property type="entry name" value="BIFUNCTIONAL POLYNUCLEOTIDE PHOSPHATASE/KINASE"/>
    <property type="match status" value="1"/>
</dbReference>
<dbReference type="RefSeq" id="XP_005844868.1">
    <property type="nucleotide sequence ID" value="XM_005844806.1"/>
</dbReference>
<proteinExistence type="predicted"/>
<accession>E1ZMX4</accession>
<dbReference type="InterPro" id="IPR036412">
    <property type="entry name" value="HAD-like_sf"/>
</dbReference>
<dbReference type="NCBIfam" id="TIGR01662">
    <property type="entry name" value="HAD-SF-IIIA"/>
    <property type="match status" value="1"/>
</dbReference>
<dbReference type="GO" id="GO:0003690">
    <property type="term" value="F:double-stranded DNA binding"/>
    <property type="evidence" value="ECO:0007669"/>
    <property type="project" value="TreeGrafter"/>
</dbReference>
<dbReference type="eggNOG" id="KOG2134">
    <property type="taxonomic scope" value="Eukaryota"/>
</dbReference>
<dbReference type="SUPFAM" id="SSF56784">
    <property type="entry name" value="HAD-like"/>
    <property type="match status" value="1"/>
</dbReference>
<gene>
    <name evidence="2" type="ORF">CHLNCDRAFT_138377</name>
</gene>
<dbReference type="InterPro" id="IPR006549">
    <property type="entry name" value="HAD-SF_hydro_IIIA"/>
</dbReference>
<feature type="region of interest" description="Disordered" evidence="1">
    <location>
        <begin position="1"/>
        <end position="44"/>
    </location>
</feature>
<reference evidence="2 3" key="1">
    <citation type="journal article" date="2010" name="Plant Cell">
        <title>The Chlorella variabilis NC64A genome reveals adaptation to photosymbiosis, coevolution with viruses, and cryptic sex.</title>
        <authorList>
            <person name="Blanc G."/>
            <person name="Duncan G."/>
            <person name="Agarkova I."/>
            <person name="Borodovsky M."/>
            <person name="Gurnon J."/>
            <person name="Kuo A."/>
            <person name="Lindquist E."/>
            <person name="Lucas S."/>
            <person name="Pangilinan J."/>
            <person name="Polle J."/>
            <person name="Salamov A."/>
            <person name="Terry A."/>
            <person name="Yamada T."/>
            <person name="Dunigan D.D."/>
            <person name="Grigoriev I.V."/>
            <person name="Claverie J.M."/>
            <person name="Van Etten J.L."/>
        </authorList>
    </citation>
    <scope>NUCLEOTIDE SEQUENCE [LARGE SCALE GENOMIC DNA]</scope>
    <source>
        <strain evidence="2 3">NC64A</strain>
    </source>
</reference>
<dbReference type="OrthoDB" id="19045at2759"/>
<dbReference type="GeneID" id="17352297"/>
<organism evidence="3">
    <name type="scientific">Chlorella variabilis</name>
    <name type="common">Green alga</name>
    <dbReference type="NCBI Taxonomy" id="554065"/>
    <lineage>
        <taxon>Eukaryota</taxon>
        <taxon>Viridiplantae</taxon>
        <taxon>Chlorophyta</taxon>
        <taxon>core chlorophytes</taxon>
        <taxon>Trebouxiophyceae</taxon>
        <taxon>Chlorellales</taxon>
        <taxon>Chlorellaceae</taxon>
        <taxon>Chlorella clade</taxon>
        <taxon>Chlorella</taxon>
    </lineage>
</organism>
<evidence type="ECO:0000313" key="3">
    <source>
        <dbReference type="Proteomes" id="UP000008141"/>
    </source>
</evidence>
<dbReference type="PANTHER" id="PTHR12083:SF9">
    <property type="entry name" value="BIFUNCTIONAL POLYNUCLEOTIDE PHOSPHATASE_KINASE"/>
    <property type="match status" value="1"/>
</dbReference>
<dbReference type="AlphaFoldDB" id="E1ZMX4"/>
<dbReference type="Gene3D" id="3.40.50.1000">
    <property type="entry name" value="HAD superfamily/HAD-like"/>
    <property type="match status" value="1"/>
</dbReference>
<dbReference type="KEGG" id="cvr:CHLNCDRAFT_138377"/>
<dbReference type="GO" id="GO:0046404">
    <property type="term" value="F:ATP-dependent polydeoxyribonucleotide 5'-hydroxyl-kinase activity"/>
    <property type="evidence" value="ECO:0007669"/>
    <property type="project" value="TreeGrafter"/>
</dbReference>
<dbReference type="InterPro" id="IPR023214">
    <property type="entry name" value="HAD_sf"/>
</dbReference>
<name>E1ZMX4_CHLVA</name>
<sequence>MSTRPQRDRKKSQRALEAERNELLLTPAGKQLPAYDSEEEESPAVLARACSGGGEAAHGQRRKRTAVEIEQTVALLEDVEADKHAMIAAAAAAAPMVLPHILGNSPQQLGLMAGGMPWFAPGQALPYAAASGYPVQQPVAAAGPSTGQLPRTVPIPARRRRATAAAVEQEAAAVEEVELAVDETLSQPKKRKSSKTKKIVLSEAVAEGLWVMDPAHPLIYRAPASAQGSSKVVALSLDGTICVDLWGRPYAGNATDWKYAFSGVPAQLAHLVRQGNVIAILNNQGNVKGALLGKASMNARGKVDAILSDLERHHGVDTSAIKVLLAPEQGGMRKPATGMWQFFESSCNGGVKIDLSQSFYVGSSPDDVDFAAAVGLKHVDARAFFGGQLKLRAAWRIVRYESQQRSS</sequence>
<protein>
    <submittedName>
        <fullName evidence="2">Uncharacterized protein</fullName>
    </submittedName>
</protein>
<evidence type="ECO:0000313" key="2">
    <source>
        <dbReference type="EMBL" id="EFN52766.1"/>
    </source>
</evidence>
<dbReference type="Pfam" id="PF08645">
    <property type="entry name" value="PNK3P"/>
    <property type="match status" value="1"/>
</dbReference>
<dbReference type="GO" id="GO:0006281">
    <property type="term" value="P:DNA repair"/>
    <property type="evidence" value="ECO:0007669"/>
    <property type="project" value="TreeGrafter"/>
</dbReference>
<dbReference type="InParanoid" id="E1ZMX4"/>
<dbReference type="Proteomes" id="UP000008141">
    <property type="component" value="Unassembled WGS sequence"/>
</dbReference>
<evidence type="ECO:0000256" key="1">
    <source>
        <dbReference type="SAM" id="MobiDB-lite"/>
    </source>
</evidence>
<dbReference type="EMBL" id="GL433854">
    <property type="protein sequence ID" value="EFN52766.1"/>
    <property type="molecule type" value="Genomic_DNA"/>
</dbReference>